<dbReference type="InterPro" id="IPR045864">
    <property type="entry name" value="aa-tRNA-synth_II/BPL/LPL"/>
</dbReference>
<evidence type="ECO:0000313" key="2">
    <source>
        <dbReference type="EMBL" id="TMQ50644.1"/>
    </source>
</evidence>
<name>A0A538SGZ5_UNCEI</name>
<dbReference type="PANTHER" id="PTHR43679:SF2">
    <property type="entry name" value="OCTANOYL-[GCVH]:PROTEIN N-OCTANOYLTRANSFERASE"/>
    <property type="match status" value="1"/>
</dbReference>
<evidence type="ECO:0000313" key="3">
    <source>
        <dbReference type="Proteomes" id="UP000316292"/>
    </source>
</evidence>
<organism evidence="2 3">
    <name type="scientific">Eiseniibacteriota bacterium</name>
    <dbReference type="NCBI Taxonomy" id="2212470"/>
    <lineage>
        <taxon>Bacteria</taxon>
        <taxon>Candidatus Eiseniibacteriota</taxon>
    </lineage>
</organism>
<dbReference type="PROSITE" id="PS51733">
    <property type="entry name" value="BPL_LPL_CATALYTIC"/>
    <property type="match status" value="1"/>
</dbReference>
<dbReference type="AlphaFoldDB" id="A0A538SGZ5"/>
<dbReference type="InterPro" id="IPR004143">
    <property type="entry name" value="BPL_LPL_catalytic"/>
</dbReference>
<keyword evidence="2" id="KW-0436">Ligase</keyword>
<proteinExistence type="predicted"/>
<comment type="caution">
    <text evidence="2">The sequence shown here is derived from an EMBL/GenBank/DDBJ whole genome shotgun (WGS) entry which is preliminary data.</text>
</comment>
<protein>
    <submittedName>
        <fullName evidence="2">Lipoate--protein ligase family protein</fullName>
    </submittedName>
</protein>
<evidence type="ECO:0000259" key="1">
    <source>
        <dbReference type="PROSITE" id="PS51733"/>
    </source>
</evidence>
<reference evidence="2 3" key="1">
    <citation type="journal article" date="2019" name="Nat. Microbiol.">
        <title>Mediterranean grassland soil C-N compound turnover is dependent on rainfall and depth, and is mediated by genomically divergent microorganisms.</title>
        <authorList>
            <person name="Diamond S."/>
            <person name="Andeer P.F."/>
            <person name="Li Z."/>
            <person name="Crits-Christoph A."/>
            <person name="Burstein D."/>
            <person name="Anantharaman K."/>
            <person name="Lane K.R."/>
            <person name="Thomas B.C."/>
            <person name="Pan C."/>
            <person name="Northen T.R."/>
            <person name="Banfield J.F."/>
        </authorList>
    </citation>
    <scope>NUCLEOTIDE SEQUENCE [LARGE SCALE GENOMIC DNA]</scope>
    <source>
        <strain evidence="2">WS_1</strain>
    </source>
</reference>
<gene>
    <name evidence="2" type="ORF">E6K71_01965</name>
</gene>
<dbReference type="Gene3D" id="3.30.930.10">
    <property type="entry name" value="Bira Bifunctional Protein, Domain 2"/>
    <property type="match status" value="1"/>
</dbReference>
<dbReference type="PANTHER" id="PTHR43679">
    <property type="entry name" value="OCTANOYLTRANSFERASE LIPM-RELATED"/>
    <property type="match status" value="1"/>
</dbReference>
<dbReference type="Pfam" id="PF21948">
    <property type="entry name" value="LplA-B_cat"/>
    <property type="match status" value="1"/>
</dbReference>
<feature type="domain" description="BPL/LPL catalytic" evidence="1">
    <location>
        <begin position="34"/>
        <end position="240"/>
    </location>
</feature>
<dbReference type="EMBL" id="VBOR01000030">
    <property type="protein sequence ID" value="TMQ50644.1"/>
    <property type="molecule type" value="Genomic_DNA"/>
</dbReference>
<dbReference type="Proteomes" id="UP000316292">
    <property type="component" value="Unassembled WGS sequence"/>
</dbReference>
<dbReference type="GO" id="GO:0016874">
    <property type="term" value="F:ligase activity"/>
    <property type="evidence" value="ECO:0007669"/>
    <property type="project" value="UniProtKB-KW"/>
</dbReference>
<sequence length="282" mass="30055">MRSPSAFYRLPHLVGSGSWHMAADEALLSWASRGPTRLVFRTYAWNRPTLSLGRTERYPEGWDEGALEREGIAVARRPTGGGAVLHAEEVTFALAASVPGPWRLTPRGFSNRAAEALSAALHACGLAGSRVAEESSRAVLDPAQRPDASSARERTLCFARSDPGEVEAKGYKVAGLASRFGRAGALCHASVPLTRRSRSIAEFRTRSFREREALEGHARSVGELLGAHPAELESLGKAIAAALEAEISRRFHALLLPASLADVGILEHPAAAVDAMAVPVAP</sequence>
<accession>A0A538SGZ5</accession>
<dbReference type="SUPFAM" id="SSF55681">
    <property type="entry name" value="Class II aaRS and biotin synthetases"/>
    <property type="match status" value="1"/>
</dbReference>
<dbReference type="InterPro" id="IPR050664">
    <property type="entry name" value="Octanoyltrans_LipM/LipL"/>
</dbReference>